<reference evidence="12 13" key="1">
    <citation type="submission" date="2017-05" db="EMBL/GenBank/DDBJ databases">
        <title>Functional genome analysis of Paenibacillus pasadenensis strain R16: insights on endophytic life style and antifungal activity.</title>
        <authorList>
            <person name="Passera A."/>
            <person name="Marcolungo L."/>
            <person name="Casati P."/>
            <person name="Brasca M."/>
            <person name="Quaglino F."/>
            <person name="Delledonne M."/>
        </authorList>
    </citation>
    <scope>NUCLEOTIDE SEQUENCE [LARGE SCALE GENOMIC DNA]</scope>
    <source>
        <strain evidence="12 13">R16</strain>
    </source>
</reference>
<comment type="caution">
    <text evidence="12">The sequence shown here is derived from an EMBL/GenBank/DDBJ whole genome shotgun (WGS) entry which is preliminary data.</text>
</comment>
<name>A0A2N5N7Q6_9BACL</name>
<dbReference type="EC" id="5.6.2.4" evidence="8"/>
<sequence length="556" mass="61227">MVVQADGTVLLDESHPAAEEAREALGRFAELVKRPGTLHHYRIGPLPVWNAASQGMTAEQMLEPLRRHARYPVPAALAEQIRQWVGRCGGLELRSGREGALLLVGEQALLEELPEPFFQSHAARRTEQGWELPADRRGELKRELLRLGLPVKDRAGYRAGESLDIRLRGELAGGRSFELRDYQAEAVDRFCREDGAGGSGVVVLPCGAGKTVVGAAALARLGQATLVLTSGSTSVRQWKRELLEKTTLRESDIGEYTGDLKQIRPVTVASYQIVAHGKGASGARADGGHFDLFGSRDWGLIIYDEVHLLPAPVFRLTAELQATRRLGLTATLVREDGRAEDVFSLIGPKLYELPWRTLERQGWIAGVRCRELRVPLCDSIAERYERADRKTKLRLASSNPAKLEAVNRVLGAHPDRPALIIGQYLDQLHALGQALEAPVLCGSTPAPEREELFRRFNAGELRRLVVSRVANFAVDLPDASLAVQVSGTFGSRQEEAQRIGRLLRPKADGMPSLFYTVVSAGTKETEFALKRQLFMVEQGYAYETIGPETAERGWSG</sequence>
<dbReference type="GO" id="GO:0043138">
    <property type="term" value="F:3'-5' DNA helicase activity"/>
    <property type="evidence" value="ECO:0007669"/>
    <property type="project" value="UniProtKB-EC"/>
</dbReference>
<evidence type="ECO:0000313" key="12">
    <source>
        <dbReference type="EMBL" id="PLT46355.1"/>
    </source>
</evidence>
<evidence type="ECO:0000256" key="9">
    <source>
        <dbReference type="ARBA" id="ARBA00048988"/>
    </source>
</evidence>
<keyword evidence="2" id="KW-0547">Nucleotide-binding</keyword>
<dbReference type="SMART" id="SM00490">
    <property type="entry name" value="HELICc"/>
    <property type="match status" value="1"/>
</dbReference>
<dbReference type="Pfam" id="PF04851">
    <property type="entry name" value="ResIII"/>
    <property type="match status" value="1"/>
</dbReference>
<evidence type="ECO:0000256" key="1">
    <source>
        <dbReference type="ARBA" id="ARBA00006637"/>
    </source>
</evidence>
<dbReference type="GO" id="GO:0016787">
    <property type="term" value="F:hydrolase activity"/>
    <property type="evidence" value="ECO:0007669"/>
    <property type="project" value="UniProtKB-KW"/>
</dbReference>
<proteinExistence type="inferred from homology"/>
<comment type="catalytic activity">
    <reaction evidence="9">
        <text>ATP + H2O = ADP + phosphate + H(+)</text>
        <dbReference type="Rhea" id="RHEA:13065"/>
        <dbReference type="ChEBI" id="CHEBI:15377"/>
        <dbReference type="ChEBI" id="CHEBI:15378"/>
        <dbReference type="ChEBI" id="CHEBI:30616"/>
        <dbReference type="ChEBI" id="CHEBI:43474"/>
        <dbReference type="ChEBI" id="CHEBI:456216"/>
        <dbReference type="EC" id="5.6.2.4"/>
    </reaction>
</comment>
<dbReference type="GO" id="GO:0005524">
    <property type="term" value="F:ATP binding"/>
    <property type="evidence" value="ECO:0007669"/>
    <property type="project" value="UniProtKB-KW"/>
</dbReference>
<feature type="domain" description="Helicase C-terminal" evidence="11">
    <location>
        <begin position="402"/>
        <end position="553"/>
    </location>
</feature>
<comment type="catalytic activity">
    <reaction evidence="7">
        <text>Couples ATP hydrolysis with the unwinding of duplex DNA by translocating in the 3'-5' direction.</text>
        <dbReference type="EC" id="5.6.2.4"/>
    </reaction>
</comment>
<gene>
    <name evidence="12" type="ORF">B8V81_4786</name>
</gene>
<feature type="domain" description="Helicase ATP-binding" evidence="10">
    <location>
        <begin position="191"/>
        <end position="350"/>
    </location>
</feature>
<keyword evidence="6" id="KW-0413">Isomerase</keyword>
<dbReference type="Pfam" id="PF13625">
    <property type="entry name" value="Helicase_C_3"/>
    <property type="match status" value="1"/>
</dbReference>
<evidence type="ECO:0000256" key="8">
    <source>
        <dbReference type="ARBA" id="ARBA00034808"/>
    </source>
</evidence>
<dbReference type="InterPro" id="IPR032830">
    <property type="entry name" value="XPB/Ssl2_N"/>
</dbReference>
<organism evidence="12 13">
    <name type="scientific">Paenibacillus pasadenensis</name>
    <dbReference type="NCBI Taxonomy" id="217090"/>
    <lineage>
        <taxon>Bacteria</taxon>
        <taxon>Bacillati</taxon>
        <taxon>Bacillota</taxon>
        <taxon>Bacilli</taxon>
        <taxon>Bacillales</taxon>
        <taxon>Paenibacillaceae</taxon>
        <taxon>Paenibacillus</taxon>
    </lineage>
</organism>
<dbReference type="Gene3D" id="3.40.50.300">
    <property type="entry name" value="P-loop containing nucleotide triphosphate hydrolases"/>
    <property type="match status" value="2"/>
</dbReference>
<evidence type="ECO:0000313" key="13">
    <source>
        <dbReference type="Proteomes" id="UP000234789"/>
    </source>
</evidence>
<dbReference type="PROSITE" id="PS51192">
    <property type="entry name" value="HELICASE_ATP_BIND_1"/>
    <property type="match status" value="1"/>
</dbReference>
<evidence type="ECO:0000256" key="5">
    <source>
        <dbReference type="ARBA" id="ARBA00022840"/>
    </source>
</evidence>
<evidence type="ECO:0000256" key="7">
    <source>
        <dbReference type="ARBA" id="ARBA00034617"/>
    </source>
</evidence>
<dbReference type="GO" id="GO:0003677">
    <property type="term" value="F:DNA binding"/>
    <property type="evidence" value="ECO:0007669"/>
    <property type="project" value="InterPro"/>
</dbReference>
<dbReference type="NCBIfam" id="NF045503">
    <property type="entry name" value="repair_heli_XPB"/>
    <property type="match status" value="1"/>
</dbReference>
<dbReference type="InterPro" id="IPR032438">
    <property type="entry name" value="ERCC3_RAD25_C"/>
</dbReference>
<protein>
    <recommendedName>
        <fullName evidence="8">DNA 3'-5' helicase</fullName>
        <ecNumber evidence="8">5.6.2.4</ecNumber>
    </recommendedName>
</protein>
<comment type="similarity">
    <text evidence="1">Belongs to the helicase family. RAD25/XPB subfamily.</text>
</comment>
<dbReference type="PROSITE" id="PS51194">
    <property type="entry name" value="HELICASE_CTER"/>
    <property type="match status" value="1"/>
</dbReference>
<evidence type="ECO:0000259" key="11">
    <source>
        <dbReference type="PROSITE" id="PS51194"/>
    </source>
</evidence>
<evidence type="ECO:0000256" key="6">
    <source>
        <dbReference type="ARBA" id="ARBA00023235"/>
    </source>
</evidence>
<evidence type="ECO:0000256" key="3">
    <source>
        <dbReference type="ARBA" id="ARBA00022801"/>
    </source>
</evidence>
<dbReference type="InterPro" id="IPR050615">
    <property type="entry name" value="ATP-dep_DNA_Helicase"/>
</dbReference>
<keyword evidence="4 12" id="KW-0347">Helicase</keyword>
<accession>A0A2N5N7Q6</accession>
<dbReference type="InterPro" id="IPR014001">
    <property type="entry name" value="Helicase_ATP-bd"/>
</dbReference>
<dbReference type="SMART" id="SM00487">
    <property type="entry name" value="DEXDc"/>
    <property type="match status" value="1"/>
</dbReference>
<dbReference type="InterPro" id="IPR027417">
    <property type="entry name" value="P-loop_NTPase"/>
</dbReference>
<dbReference type="InterPro" id="IPR001650">
    <property type="entry name" value="Helicase_C-like"/>
</dbReference>
<keyword evidence="13" id="KW-1185">Reference proteome</keyword>
<evidence type="ECO:0000256" key="2">
    <source>
        <dbReference type="ARBA" id="ARBA00022741"/>
    </source>
</evidence>
<dbReference type="SUPFAM" id="SSF52540">
    <property type="entry name" value="P-loop containing nucleoside triphosphate hydrolases"/>
    <property type="match status" value="2"/>
</dbReference>
<evidence type="ECO:0000259" key="10">
    <source>
        <dbReference type="PROSITE" id="PS51192"/>
    </source>
</evidence>
<dbReference type="PRINTS" id="PR00851">
    <property type="entry name" value="XRODRMPGMNTB"/>
</dbReference>
<dbReference type="PANTHER" id="PTHR11274">
    <property type="entry name" value="RAD25/XP-B DNA REPAIR HELICASE"/>
    <property type="match status" value="1"/>
</dbReference>
<dbReference type="PANTHER" id="PTHR11274:SF0">
    <property type="entry name" value="GENERAL TRANSCRIPTION AND DNA REPAIR FACTOR IIH HELICASE SUBUNIT XPB"/>
    <property type="match status" value="1"/>
</dbReference>
<keyword evidence="5" id="KW-0067">ATP-binding</keyword>
<dbReference type="Pfam" id="PF16203">
    <property type="entry name" value="ERCC3_RAD25_C"/>
    <property type="match status" value="1"/>
</dbReference>
<dbReference type="InterPro" id="IPR006935">
    <property type="entry name" value="Helicase/UvrB_N"/>
</dbReference>
<keyword evidence="3" id="KW-0378">Hydrolase</keyword>
<dbReference type="EMBL" id="NFEZ01000004">
    <property type="protein sequence ID" value="PLT46355.1"/>
    <property type="molecule type" value="Genomic_DNA"/>
</dbReference>
<evidence type="ECO:0000256" key="4">
    <source>
        <dbReference type="ARBA" id="ARBA00022806"/>
    </source>
</evidence>
<dbReference type="AlphaFoldDB" id="A0A2N5N7Q6"/>
<dbReference type="Proteomes" id="UP000234789">
    <property type="component" value="Unassembled WGS sequence"/>
</dbReference>